<keyword evidence="2" id="KW-0808">Transferase</keyword>
<name>A0ABS0DJT1_9GAMM</name>
<dbReference type="InterPro" id="IPR001173">
    <property type="entry name" value="Glyco_trans_2-like"/>
</dbReference>
<evidence type="ECO:0000256" key="2">
    <source>
        <dbReference type="ARBA" id="ARBA00022679"/>
    </source>
</evidence>
<dbReference type="SUPFAM" id="SSF53448">
    <property type="entry name" value="Nucleotide-diphospho-sugar transferases"/>
    <property type="match status" value="1"/>
</dbReference>
<feature type="domain" description="Glycosyltransferase 2-like" evidence="3">
    <location>
        <begin position="5"/>
        <end position="131"/>
    </location>
</feature>
<evidence type="ECO:0000259" key="3">
    <source>
        <dbReference type="Pfam" id="PF00535"/>
    </source>
</evidence>
<dbReference type="PANTHER" id="PTHR22916">
    <property type="entry name" value="GLYCOSYLTRANSFERASE"/>
    <property type="match status" value="1"/>
</dbReference>
<dbReference type="Proteomes" id="UP000600307">
    <property type="component" value="Unassembled WGS sequence"/>
</dbReference>
<protein>
    <submittedName>
        <fullName evidence="4">Glycosyltransferase</fullName>
    </submittedName>
</protein>
<reference evidence="4 5" key="1">
    <citation type="submission" date="2020-11" db="EMBL/GenBank/DDBJ databases">
        <title>Taxonomic investigation of Rahnella spp.</title>
        <authorList>
            <person name="Lee S.D."/>
        </authorList>
    </citation>
    <scope>NUCLEOTIDE SEQUENCE [LARGE SCALE GENOMIC DNA]</scope>
    <source>
        <strain evidence="4 5">SAP-10</strain>
    </source>
</reference>
<dbReference type="CDD" id="cd00761">
    <property type="entry name" value="Glyco_tranf_GTA_type"/>
    <property type="match status" value="1"/>
</dbReference>
<comment type="caution">
    <text evidence="4">The sequence shown here is derived from an EMBL/GenBank/DDBJ whole genome shotgun (WGS) entry which is preliminary data.</text>
</comment>
<dbReference type="PANTHER" id="PTHR22916:SF51">
    <property type="entry name" value="GLYCOSYLTRANSFERASE EPSH-RELATED"/>
    <property type="match status" value="1"/>
</dbReference>
<keyword evidence="1" id="KW-0328">Glycosyltransferase</keyword>
<dbReference type="EMBL" id="JADOBH010000001">
    <property type="protein sequence ID" value="MBF7954169.1"/>
    <property type="molecule type" value="Genomic_DNA"/>
</dbReference>
<gene>
    <name evidence="4" type="ORF">IV431_01210</name>
</gene>
<dbReference type="Gene3D" id="3.90.550.10">
    <property type="entry name" value="Spore Coat Polysaccharide Biosynthesis Protein SpsA, Chain A"/>
    <property type="match status" value="1"/>
</dbReference>
<organism evidence="4 5">
    <name type="scientific">Rahnella victoriana</name>
    <dbReference type="NCBI Taxonomy" id="1510570"/>
    <lineage>
        <taxon>Bacteria</taxon>
        <taxon>Pseudomonadati</taxon>
        <taxon>Pseudomonadota</taxon>
        <taxon>Gammaproteobacteria</taxon>
        <taxon>Enterobacterales</taxon>
        <taxon>Yersiniaceae</taxon>
        <taxon>Rahnella</taxon>
    </lineage>
</organism>
<accession>A0ABS0DJT1</accession>
<sequence>MIDVSIIIPVYNAADNLAGLIAKILSETRINIELIIVNDGSVDGTGSIVRDIRDSRIILIEQNNQGVYAARNTALDIHRGEWVIFLDADDDVEDGFIFERWQAAVKTQADVAIFNAWRTDSGSFRAPVHTRQPYGQTLSGHDWIRHCVTHREWPHYLWLQIIRSSYLRQHALYFQAGKSHKDILWTIHLAVSNGRFSLSDTKDYTYKVNADSITHRRDYYDVRAQSYIEVIADIIRLAKLEKNKNISLFLYRHALVEARHFLGLYRNNVCDTSGVKIHFRTEISLLRLFKGISNTSDLFFFVKLSWKLLT</sequence>
<evidence type="ECO:0000313" key="4">
    <source>
        <dbReference type="EMBL" id="MBF7954169.1"/>
    </source>
</evidence>
<evidence type="ECO:0000256" key="1">
    <source>
        <dbReference type="ARBA" id="ARBA00022676"/>
    </source>
</evidence>
<keyword evidence="5" id="KW-1185">Reference proteome</keyword>
<evidence type="ECO:0000313" key="5">
    <source>
        <dbReference type="Proteomes" id="UP000600307"/>
    </source>
</evidence>
<dbReference type="InterPro" id="IPR029044">
    <property type="entry name" value="Nucleotide-diphossugar_trans"/>
</dbReference>
<dbReference type="Pfam" id="PF00535">
    <property type="entry name" value="Glycos_transf_2"/>
    <property type="match status" value="1"/>
</dbReference>
<proteinExistence type="predicted"/>